<proteinExistence type="predicted"/>
<name>A0A8I0P0Y3_9ACTN</name>
<feature type="region of interest" description="Disordered" evidence="1">
    <location>
        <begin position="1"/>
        <end position="23"/>
    </location>
</feature>
<gene>
    <name evidence="2" type="ORF">H4687_000415</name>
</gene>
<comment type="caution">
    <text evidence="2">The sequence shown here is derived from an EMBL/GenBank/DDBJ whole genome shotgun (WGS) entry which is preliminary data.</text>
</comment>
<sequence length="39" mass="4373">MVHLQNPHLRKKPGFFQAQEEADRKMKAPALKGLLTGVS</sequence>
<keyword evidence="3" id="KW-1185">Reference proteome</keyword>
<accession>A0A8I0P0Y3</accession>
<evidence type="ECO:0000313" key="3">
    <source>
        <dbReference type="Proteomes" id="UP000629287"/>
    </source>
</evidence>
<evidence type="ECO:0000256" key="1">
    <source>
        <dbReference type="SAM" id="MobiDB-lite"/>
    </source>
</evidence>
<organism evidence="2 3">
    <name type="scientific">Streptomyces stelliscabiei</name>
    <dbReference type="NCBI Taxonomy" id="146820"/>
    <lineage>
        <taxon>Bacteria</taxon>
        <taxon>Bacillati</taxon>
        <taxon>Actinomycetota</taxon>
        <taxon>Actinomycetes</taxon>
        <taxon>Kitasatosporales</taxon>
        <taxon>Streptomycetaceae</taxon>
        <taxon>Streptomyces</taxon>
    </lineage>
</organism>
<dbReference type="EMBL" id="JADBGF010000001">
    <property type="protein sequence ID" value="MBE1594286.1"/>
    <property type="molecule type" value="Genomic_DNA"/>
</dbReference>
<dbReference type="AlphaFoldDB" id="A0A8I0P0Y3"/>
<dbReference type="Proteomes" id="UP000629287">
    <property type="component" value="Unassembled WGS sequence"/>
</dbReference>
<protein>
    <submittedName>
        <fullName evidence="2">Uncharacterized protein</fullName>
    </submittedName>
</protein>
<reference evidence="2 3" key="1">
    <citation type="submission" date="2020-10" db="EMBL/GenBank/DDBJ databases">
        <title>Sequencing the genomes of 1000 actinobacteria strains.</title>
        <authorList>
            <person name="Klenk H.-P."/>
        </authorList>
    </citation>
    <scope>NUCLEOTIDE SEQUENCE [LARGE SCALE GENOMIC DNA]</scope>
    <source>
        <strain evidence="2 3">DSM 41803</strain>
    </source>
</reference>
<evidence type="ECO:0000313" key="2">
    <source>
        <dbReference type="EMBL" id="MBE1594286.1"/>
    </source>
</evidence>